<keyword evidence="3" id="KW-1185">Reference proteome</keyword>
<evidence type="ECO:0000313" key="3">
    <source>
        <dbReference type="Proteomes" id="UP000694660"/>
    </source>
</evidence>
<dbReference type="AlphaFoldDB" id="A0A944H8J6"/>
<dbReference type="RefSeq" id="WP_214361208.1">
    <property type="nucleotide sequence ID" value="NZ_JAEKFT010000009.1"/>
</dbReference>
<feature type="region of interest" description="Disordered" evidence="1">
    <location>
        <begin position="36"/>
        <end position="72"/>
    </location>
</feature>
<comment type="caution">
    <text evidence="2">The sequence shown here is derived from an EMBL/GenBank/DDBJ whole genome shotgun (WGS) entry which is preliminary data.</text>
</comment>
<organism evidence="2 3">
    <name type="scientific">Denitromonas iodatirespirans</name>
    <dbReference type="NCBI Taxonomy" id="2795389"/>
    <lineage>
        <taxon>Bacteria</taxon>
        <taxon>Pseudomonadati</taxon>
        <taxon>Pseudomonadota</taxon>
        <taxon>Betaproteobacteria</taxon>
        <taxon>Rhodocyclales</taxon>
        <taxon>Zoogloeaceae</taxon>
        <taxon>Denitromonas</taxon>
    </lineage>
</organism>
<sequence length="180" mass="19751">MIWLALLVQRRRREQRDAEQAREMAFLLAHGDLPGVAPAADRSVPTPISAERPAAERAVPRQDRPEPANAAERRLPYLNTAQAAAFRRLVDALPGHVIFPRGSLRRAAGLAAIERDARLDFVICTPALLPVAAVDLDREGASAPVDAFKRDTLRQAGVRYAVWRRDALPDAAAIAAWLLD</sequence>
<dbReference type="Proteomes" id="UP000694660">
    <property type="component" value="Unassembled WGS sequence"/>
</dbReference>
<dbReference type="EMBL" id="JAEKFT010000009">
    <property type="protein sequence ID" value="MBT0961450.1"/>
    <property type="molecule type" value="Genomic_DNA"/>
</dbReference>
<feature type="compositionally biased region" description="Basic and acidic residues" evidence="1">
    <location>
        <begin position="53"/>
        <end position="72"/>
    </location>
</feature>
<gene>
    <name evidence="2" type="ORF">I8J34_09725</name>
</gene>
<evidence type="ECO:0000313" key="2">
    <source>
        <dbReference type="EMBL" id="MBT0961450.1"/>
    </source>
</evidence>
<reference evidence="3" key="1">
    <citation type="journal article" date="2022" name="ISME J.">
        <title>Genetic and phylogenetic analysis of dissimilatory iodate-reducing bacteria identifies potential niches across the world's oceans.</title>
        <authorList>
            <person name="Reyes-Umana V."/>
            <person name="Henning Z."/>
            <person name="Lee K."/>
            <person name="Barnum T.P."/>
            <person name="Coates J.D."/>
        </authorList>
    </citation>
    <scope>NUCLEOTIDE SEQUENCE [LARGE SCALE GENOMIC DNA]</scope>
    <source>
        <strain evidence="3">IR12</strain>
    </source>
</reference>
<proteinExistence type="predicted"/>
<accession>A0A944H8J6</accession>
<name>A0A944H8J6_DENI1</name>
<evidence type="ECO:0000256" key="1">
    <source>
        <dbReference type="SAM" id="MobiDB-lite"/>
    </source>
</evidence>
<protein>
    <submittedName>
        <fullName evidence="2">DUF2726 domain-containing protein</fullName>
    </submittedName>
</protein>